<evidence type="ECO:0000256" key="3">
    <source>
        <dbReference type="ARBA" id="ARBA00013253"/>
    </source>
</evidence>
<keyword evidence="15" id="KW-1185">Reference proteome</keyword>
<keyword evidence="8" id="KW-0067">ATP-binding</keyword>
<dbReference type="EMBL" id="FOFG01000002">
    <property type="protein sequence ID" value="SEQ02318.1"/>
    <property type="molecule type" value="Genomic_DNA"/>
</dbReference>
<dbReference type="GO" id="GO:0003848">
    <property type="term" value="F:2-amino-4-hydroxy-6-hydroxymethyldihydropteridine diphosphokinase activity"/>
    <property type="evidence" value="ECO:0007669"/>
    <property type="project" value="UniProtKB-EC"/>
</dbReference>
<evidence type="ECO:0000259" key="13">
    <source>
        <dbReference type="Pfam" id="PF01288"/>
    </source>
</evidence>
<dbReference type="PANTHER" id="PTHR43071">
    <property type="entry name" value="2-AMINO-4-HYDROXY-6-HYDROXYMETHYLDIHYDROPTERIDINE PYROPHOSPHOKINASE"/>
    <property type="match status" value="1"/>
</dbReference>
<dbReference type="GO" id="GO:0005524">
    <property type="term" value="F:ATP binding"/>
    <property type="evidence" value="ECO:0007669"/>
    <property type="project" value="UniProtKB-KW"/>
</dbReference>
<evidence type="ECO:0000256" key="5">
    <source>
        <dbReference type="ARBA" id="ARBA00022679"/>
    </source>
</evidence>
<evidence type="ECO:0000256" key="9">
    <source>
        <dbReference type="ARBA" id="ARBA00022909"/>
    </source>
</evidence>
<dbReference type="GO" id="GO:0016301">
    <property type="term" value="F:kinase activity"/>
    <property type="evidence" value="ECO:0007669"/>
    <property type="project" value="UniProtKB-KW"/>
</dbReference>
<dbReference type="InterPro" id="IPR000550">
    <property type="entry name" value="Hppk"/>
</dbReference>
<dbReference type="InterPro" id="IPR035907">
    <property type="entry name" value="Hppk_sf"/>
</dbReference>
<evidence type="ECO:0000256" key="7">
    <source>
        <dbReference type="ARBA" id="ARBA00022777"/>
    </source>
</evidence>
<evidence type="ECO:0000256" key="12">
    <source>
        <dbReference type="ARBA" id="ARBA00033413"/>
    </source>
</evidence>
<evidence type="ECO:0000256" key="11">
    <source>
        <dbReference type="ARBA" id="ARBA00029766"/>
    </source>
</evidence>
<evidence type="ECO:0000313" key="15">
    <source>
        <dbReference type="Proteomes" id="UP000199647"/>
    </source>
</evidence>
<organism evidence="14 15">
    <name type="scientific">Faunimonas pinastri</name>
    <dbReference type="NCBI Taxonomy" id="1855383"/>
    <lineage>
        <taxon>Bacteria</taxon>
        <taxon>Pseudomonadati</taxon>
        <taxon>Pseudomonadota</taxon>
        <taxon>Alphaproteobacteria</taxon>
        <taxon>Hyphomicrobiales</taxon>
        <taxon>Afifellaceae</taxon>
        <taxon>Faunimonas</taxon>
    </lineage>
</organism>
<dbReference type="EC" id="2.7.6.3" evidence="3"/>
<protein>
    <recommendedName>
        <fullName evidence="4">2-amino-4-hydroxy-6-hydroxymethyldihydropteridine pyrophosphokinase</fullName>
        <ecNumber evidence="3">2.7.6.3</ecNumber>
    </recommendedName>
    <alternativeName>
        <fullName evidence="11">6-hydroxymethyl-7,8-dihydropterin pyrophosphokinase</fullName>
    </alternativeName>
    <alternativeName>
        <fullName evidence="12">7,8-dihydro-6-hydroxymethylpterin-pyrophosphokinase</fullName>
    </alternativeName>
</protein>
<dbReference type="PANTHER" id="PTHR43071:SF1">
    <property type="entry name" value="2-AMINO-4-HYDROXY-6-HYDROXYMETHYLDIHYDROPTERIDINE PYROPHOSPHOKINASE"/>
    <property type="match status" value="1"/>
</dbReference>
<comment type="similarity">
    <text evidence="2">Belongs to the HPPK family.</text>
</comment>
<dbReference type="Gene3D" id="3.30.70.560">
    <property type="entry name" value="7,8-Dihydro-6-hydroxymethylpterin-pyrophosphokinase HPPK"/>
    <property type="match status" value="1"/>
</dbReference>
<reference evidence="14 15" key="1">
    <citation type="submission" date="2016-10" db="EMBL/GenBank/DDBJ databases">
        <authorList>
            <person name="de Groot N.N."/>
        </authorList>
    </citation>
    <scope>NUCLEOTIDE SEQUENCE [LARGE SCALE GENOMIC DNA]</scope>
    <source>
        <strain evidence="14 15">A52C2</strain>
    </source>
</reference>
<dbReference type="GO" id="GO:0046654">
    <property type="term" value="P:tetrahydrofolate biosynthetic process"/>
    <property type="evidence" value="ECO:0007669"/>
    <property type="project" value="UniProtKB-UniPathway"/>
</dbReference>
<comment type="pathway">
    <text evidence="1">Cofactor biosynthesis; tetrahydrofolate biosynthesis; 2-amino-4-hydroxy-6-hydroxymethyl-7,8-dihydropteridine diphosphate from 7,8-dihydroneopterin triphosphate: step 4/4.</text>
</comment>
<evidence type="ECO:0000256" key="1">
    <source>
        <dbReference type="ARBA" id="ARBA00005051"/>
    </source>
</evidence>
<keyword evidence="6" id="KW-0547">Nucleotide-binding</keyword>
<dbReference type="Proteomes" id="UP000199647">
    <property type="component" value="Unassembled WGS sequence"/>
</dbReference>
<gene>
    <name evidence="14" type="ORF">SAMN05216548_102193</name>
</gene>
<sequence length="194" mass="21135">MSDTSEWNDCRGGYVLGIGSNIDPEANSIRILARLIEKFGPVLVSRLYYTTPSGMVSDRRFVNFCAVIRTELAPEACKSVCVAIEAALGRDRSAPDCKVSDRPADIDLLLRLPSRNPDPRDVAGADYLLQPTRELLALLKGDDVPAAGERLCLLRKLPDAPATIDRDDRGCLVVVGEDRLGGERDGLHAAFRAE</sequence>
<evidence type="ECO:0000256" key="6">
    <source>
        <dbReference type="ARBA" id="ARBA00022741"/>
    </source>
</evidence>
<feature type="domain" description="7,8-dihydro-6-hydroxymethylpterin-pyrophosphokinase" evidence="13">
    <location>
        <begin position="15"/>
        <end position="132"/>
    </location>
</feature>
<evidence type="ECO:0000256" key="4">
    <source>
        <dbReference type="ARBA" id="ARBA00016218"/>
    </source>
</evidence>
<dbReference type="AlphaFoldDB" id="A0A1H9CNY0"/>
<dbReference type="STRING" id="1855383.SAMN05216548_102193"/>
<evidence type="ECO:0000313" key="14">
    <source>
        <dbReference type="EMBL" id="SEQ02318.1"/>
    </source>
</evidence>
<keyword evidence="9" id="KW-0289">Folate biosynthesis</keyword>
<evidence type="ECO:0000256" key="2">
    <source>
        <dbReference type="ARBA" id="ARBA00005810"/>
    </source>
</evidence>
<accession>A0A1H9CNY0</accession>
<dbReference type="GO" id="GO:0046656">
    <property type="term" value="P:folic acid biosynthetic process"/>
    <property type="evidence" value="ECO:0007669"/>
    <property type="project" value="UniProtKB-KW"/>
</dbReference>
<proteinExistence type="inferred from homology"/>
<keyword evidence="5" id="KW-0808">Transferase</keyword>
<name>A0A1H9CNY0_9HYPH</name>
<dbReference type="Pfam" id="PF01288">
    <property type="entry name" value="HPPK"/>
    <property type="match status" value="1"/>
</dbReference>
<comment type="function">
    <text evidence="10">Catalyzes the transfer of pyrophosphate from adenosine triphosphate (ATP) to 6-hydroxymethyl-7,8-dihydropterin, an enzymatic step in folate biosynthesis pathway.</text>
</comment>
<dbReference type="UniPathway" id="UPA00077">
    <property type="reaction ID" value="UER00155"/>
</dbReference>
<dbReference type="SUPFAM" id="SSF55083">
    <property type="entry name" value="6-hydroxymethyl-7,8-dihydropterin pyrophosphokinase, HPPK"/>
    <property type="match status" value="1"/>
</dbReference>
<evidence type="ECO:0000256" key="8">
    <source>
        <dbReference type="ARBA" id="ARBA00022840"/>
    </source>
</evidence>
<evidence type="ECO:0000256" key="10">
    <source>
        <dbReference type="ARBA" id="ARBA00029409"/>
    </source>
</evidence>
<keyword evidence="7 14" id="KW-0418">Kinase</keyword>